<evidence type="ECO:0000313" key="1">
    <source>
        <dbReference type="EMBL" id="EEW37754.1"/>
    </source>
</evidence>
<organism evidence="1 2">
    <name type="scientific">Granulicatella adiacens ATCC 49175</name>
    <dbReference type="NCBI Taxonomy" id="638301"/>
    <lineage>
        <taxon>Bacteria</taxon>
        <taxon>Bacillati</taxon>
        <taxon>Bacillota</taxon>
        <taxon>Bacilli</taxon>
        <taxon>Lactobacillales</taxon>
        <taxon>Carnobacteriaceae</taxon>
        <taxon>Granulicatella</taxon>
    </lineage>
</organism>
<dbReference type="AlphaFoldDB" id="C8NF45"/>
<sequence length="127" mass="14548">MNLLVPYSATNKKIVMGLLSYIPEFKDFKRLQEEIEEIATNPSIKCWLFKESDSENFIGLIGGESTTDTVIIKYLSLSPSFRGENITFQMLEDLAKMEDKVLSGTIETSVILAKWNKHRVSEEPWKI</sequence>
<dbReference type="EMBL" id="ACKZ01000012">
    <property type="protein sequence ID" value="EEW37754.1"/>
    <property type="molecule type" value="Genomic_DNA"/>
</dbReference>
<evidence type="ECO:0000313" key="2">
    <source>
        <dbReference type="Proteomes" id="UP000005926"/>
    </source>
</evidence>
<reference evidence="1 2" key="1">
    <citation type="submission" date="2009-08" db="EMBL/GenBank/DDBJ databases">
        <authorList>
            <person name="Muzny D."/>
            <person name="Qin X."/>
            <person name="Deng J."/>
            <person name="Jiang H."/>
            <person name="Liu Y."/>
            <person name="Qu J."/>
            <person name="Song X.-Z."/>
            <person name="Zhang L."/>
            <person name="Thornton R."/>
            <person name="Coyle M."/>
            <person name="Francisco L."/>
            <person name="Jackson L."/>
            <person name="Javaid M."/>
            <person name="Korchina V."/>
            <person name="Kovar C."/>
            <person name="Mata R."/>
            <person name="Mathew T."/>
            <person name="Ngo R."/>
            <person name="Nguyen L."/>
            <person name="Nguyen N."/>
            <person name="Okwuonu G."/>
            <person name="Ongeri F."/>
            <person name="Pham C."/>
            <person name="Simmons D."/>
            <person name="Wilczek-Boney K."/>
            <person name="Hale W."/>
            <person name="Jakkamsetti A."/>
            <person name="Pham P."/>
            <person name="Ruth R."/>
            <person name="San Lucas F."/>
            <person name="Warren J."/>
            <person name="Zhang J."/>
            <person name="Zhao Z."/>
            <person name="Zhou C."/>
            <person name="Zhu D."/>
            <person name="Lee S."/>
            <person name="Bess C."/>
            <person name="Blankenburg K."/>
            <person name="Forbes L."/>
            <person name="Fu Q."/>
            <person name="Gubbala S."/>
            <person name="Hirani K."/>
            <person name="Jayaseelan J.C."/>
            <person name="Lara F."/>
            <person name="Munidasa M."/>
            <person name="Palculict T."/>
            <person name="Patil S."/>
            <person name="Pu L.-L."/>
            <person name="Saada N."/>
            <person name="Tang L."/>
            <person name="Weissenberger G."/>
            <person name="Zhu Y."/>
            <person name="Hemphill L."/>
            <person name="Shang Y."/>
            <person name="Youmans B."/>
            <person name="Ayvaz T."/>
            <person name="Ross M."/>
            <person name="Santibanez J."/>
            <person name="Aqrawi P."/>
            <person name="Gross S."/>
            <person name="Joshi V."/>
            <person name="Fowler G."/>
            <person name="Nazareth L."/>
            <person name="Reid J."/>
            <person name="Worley K."/>
            <person name="Petrosino J."/>
            <person name="Highlander S."/>
            <person name="Gibbs R."/>
        </authorList>
    </citation>
    <scope>NUCLEOTIDE SEQUENCE [LARGE SCALE GENOMIC DNA]</scope>
    <source>
        <strain evidence="1 2">ATCC 49175</strain>
    </source>
</reference>
<dbReference type="Gene3D" id="3.40.630.30">
    <property type="match status" value="1"/>
</dbReference>
<proteinExistence type="predicted"/>
<comment type="caution">
    <text evidence="1">The sequence shown here is derived from an EMBL/GenBank/DDBJ whole genome shotgun (WGS) entry which is preliminary data.</text>
</comment>
<dbReference type="eggNOG" id="COG0456">
    <property type="taxonomic scope" value="Bacteria"/>
</dbReference>
<dbReference type="STRING" id="638301.HMPREF0444_0540"/>
<protein>
    <submittedName>
        <fullName evidence="1">Uncharacterized protein</fullName>
    </submittedName>
</protein>
<gene>
    <name evidence="1" type="ORF">HMPREF0444_0540</name>
</gene>
<dbReference type="Proteomes" id="UP000005926">
    <property type="component" value="Unassembled WGS sequence"/>
</dbReference>
<dbReference type="HOGENOM" id="CLU_151843_1_1_9"/>
<name>C8NF45_9LACT</name>
<keyword evidence="2" id="KW-1185">Reference proteome</keyword>
<accession>C8NF45</accession>